<feature type="modified residue" description="4-aspartylphosphate" evidence="12">
    <location>
        <position position="635"/>
    </location>
</feature>
<dbReference type="SMART" id="SM00304">
    <property type="entry name" value="HAMP"/>
    <property type="match status" value="1"/>
</dbReference>
<dbReference type="Gene3D" id="1.10.287.130">
    <property type="match status" value="1"/>
</dbReference>
<evidence type="ECO:0000313" key="18">
    <source>
        <dbReference type="Proteomes" id="UP000285961"/>
    </source>
</evidence>
<dbReference type="SUPFAM" id="SSF158472">
    <property type="entry name" value="HAMP domain-like"/>
    <property type="match status" value="1"/>
</dbReference>
<dbReference type="Gene3D" id="6.10.340.10">
    <property type="match status" value="1"/>
</dbReference>
<dbReference type="SUPFAM" id="SSF47384">
    <property type="entry name" value="Homodimeric domain of signal transducing histidine kinase"/>
    <property type="match status" value="1"/>
</dbReference>
<evidence type="ECO:0000256" key="8">
    <source>
        <dbReference type="ARBA" id="ARBA00022840"/>
    </source>
</evidence>
<keyword evidence="10 13" id="KW-0472">Membrane</keyword>
<evidence type="ECO:0000256" key="13">
    <source>
        <dbReference type="SAM" id="Phobius"/>
    </source>
</evidence>
<feature type="domain" description="Response regulatory" evidence="15">
    <location>
        <begin position="709"/>
        <end position="825"/>
    </location>
</feature>
<evidence type="ECO:0000259" key="14">
    <source>
        <dbReference type="PROSITE" id="PS50109"/>
    </source>
</evidence>
<keyword evidence="11" id="KW-0131">Cell cycle</keyword>
<dbReference type="GO" id="GO:0009927">
    <property type="term" value="F:histidine phosphotransfer kinase activity"/>
    <property type="evidence" value="ECO:0007669"/>
    <property type="project" value="TreeGrafter"/>
</dbReference>
<comment type="caution">
    <text evidence="17">The sequence shown here is derived from an EMBL/GenBank/DDBJ whole genome shotgun (WGS) entry which is preliminary data.</text>
</comment>
<sequence length="836" mass="92660">MRPPKFRFGLRLKITAYISLVVILTAAVLGWFLVRQQIQEIALHLQEKGKVLARNVASASEYGVLTGNNTIFEGIISGLTREKDVAYCIIYNDRGEILARTQVLPRHIEGISQTSAYEVTERALKTNELLIQPFTKDETKTPVYDIAVPIMTQKAPSLSGEEVIFGMGDESRSEGIPEKIGVARIGISLDTMNEEISQGRRTIRNVTVMVVLLAIAATVFLVRLIVNPVQQLVAATERVASGDLDKPVSIHTNDEIGELGASFNKMTDDLKRYRTELEAYSHTLEQKVEERTKALRLINEELYRTNQQLEAVSKLKSEFLANMSHELRTPLNAIIGFSEILSDQSYGMLNEKQLKYAQNVVTSGRHLLQLINEILDLAKVESGKMDLHLETFSVAGALAEIANFARGLAAKKEIMIRQCLSSKLITVTADQKKLKQIFYNLLSNAIKFTPNKGWVEISTDVVGDFELSEGDRFVLRRYAEFCVRDNGIGIDKADQERIFHEFQQVDGSHSRQYEGTGLGLALTKKLIELHGGSIWVESEKGKGSAFYFTLPVTDTDVIEPLGTPADATMKVTAAKGASAVSHEQDVVLVVEDDPHSFELLSTYLGEAGYRVVHAANGVDSLEAARSIHPAVITLDIILPDKDGWKVLEELKASQETSDIPVVITSVVQDELKGFSMGAADYIVKPIGGRELLERLERLRGAAASARISKVLVVDDDAKFVDLVADMLEGQAFSVSKAYTGLQGIEYASKHKPDLIFLDLMLPDISGFEVIEFLKMEENTKDIPIIIVTAKDLTDEEARMLNGKIEATARKGQHGKQEFLDEIRRAERLARTRKGEA</sequence>
<keyword evidence="5" id="KW-0808">Transferase</keyword>
<dbReference type="SMART" id="SM00388">
    <property type="entry name" value="HisKA"/>
    <property type="match status" value="1"/>
</dbReference>
<evidence type="ECO:0000256" key="12">
    <source>
        <dbReference type="PROSITE-ProRule" id="PRU00169"/>
    </source>
</evidence>
<evidence type="ECO:0000256" key="3">
    <source>
        <dbReference type="ARBA" id="ARBA00012438"/>
    </source>
</evidence>
<dbReference type="PROSITE" id="PS50885">
    <property type="entry name" value="HAMP"/>
    <property type="match status" value="1"/>
</dbReference>
<dbReference type="InterPro" id="IPR003661">
    <property type="entry name" value="HisK_dim/P_dom"/>
</dbReference>
<dbReference type="EMBL" id="QZKI01000142">
    <property type="protein sequence ID" value="RJP64310.1"/>
    <property type="molecule type" value="Genomic_DNA"/>
</dbReference>
<gene>
    <name evidence="17" type="ORF">C4532_19645</name>
</gene>
<dbReference type="PRINTS" id="PR00344">
    <property type="entry name" value="BCTRLSENSOR"/>
</dbReference>
<evidence type="ECO:0000256" key="7">
    <source>
        <dbReference type="ARBA" id="ARBA00022777"/>
    </source>
</evidence>
<evidence type="ECO:0000256" key="4">
    <source>
        <dbReference type="ARBA" id="ARBA00022553"/>
    </source>
</evidence>
<dbReference type="InterPro" id="IPR036890">
    <property type="entry name" value="HATPase_C_sf"/>
</dbReference>
<evidence type="ECO:0000256" key="1">
    <source>
        <dbReference type="ARBA" id="ARBA00000085"/>
    </source>
</evidence>
<name>A0A419ENH2_9BACT</name>
<dbReference type="InterPro" id="IPR036097">
    <property type="entry name" value="HisK_dim/P_sf"/>
</dbReference>
<comment type="catalytic activity">
    <reaction evidence="1">
        <text>ATP + protein L-histidine = ADP + protein N-phospho-L-histidine.</text>
        <dbReference type="EC" id="2.7.13.3"/>
    </reaction>
</comment>
<dbReference type="CDD" id="cd17574">
    <property type="entry name" value="REC_OmpR"/>
    <property type="match status" value="2"/>
</dbReference>
<evidence type="ECO:0000313" key="17">
    <source>
        <dbReference type="EMBL" id="RJP64310.1"/>
    </source>
</evidence>
<evidence type="ECO:0000256" key="9">
    <source>
        <dbReference type="ARBA" id="ARBA00023012"/>
    </source>
</evidence>
<feature type="transmembrane region" description="Helical" evidence="13">
    <location>
        <begin position="206"/>
        <end position="226"/>
    </location>
</feature>
<dbReference type="InterPro" id="IPR001789">
    <property type="entry name" value="Sig_transdc_resp-reg_receiver"/>
</dbReference>
<dbReference type="CDD" id="cd00082">
    <property type="entry name" value="HisKA"/>
    <property type="match status" value="1"/>
</dbReference>
<evidence type="ECO:0000256" key="6">
    <source>
        <dbReference type="ARBA" id="ARBA00022741"/>
    </source>
</evidence>
<dbReference type="FunFam" id="3.30.565.10:FF:000010">
    <property type="entry name" value="Sensor histidine kinase RcsC"/>
    <property type="match status" value="1"/>
</dbReference>
<evidence type="ECO:0000256" key="10">
    <source>
        <dbReference type="ARBA" id="ARBA00023136"/>
    </source>
</evidence>
<comment type="subcellular location">
    <subcellularLocation>
        <location evidence="2">Membrane</location>
    </subcellularLocation>
</comment>
<dbReference type="Gene3D" id="3.30.565.10">
    <property type="entry name" value="Histidine kinase-like ATPase, C-terminal domain"/>
    <property type="match status" value="1"/>
</dbReference>
<keyword evidence="13" id="KW-0812">Transmembrane</keyword>
<dbReference type="SUPFAM" id="SSF52172">
    <property type="entry name" value="CheY-like"/>
    <property type="match status" value="2"/>
</dbReference>
<evidence type="ECO:0000259" key="15">
    <source>
        <dbReference type="PROSITE" id="PS50110"/>
    </source>
</evidence>
<dbReference type="EC" id="2.7.13.3" evidence="3"/>
<evidence type="ECO:0000259" key="16">
    <source>
        <dbReference type="PROSITE" id="PS50885"/>
    </source>
</evidence>
<dbReference type="InterPro" id="IPR003660">
    <property type="entry name" value="HAMP_dom"/>
</dbReference>
<feature type="modified residue" description="4-aspartylphosphate" evidence="12">
    <location>
        <position position="758"/>
    </location>
</feature>
<dbReference type="GO" id="GO:0000155">
    <property type="term" value="F:phosphorelay sensor kinase activity"/>
    <property type="evidence" value="ECO:0007669"/>
    <property type="project" value="InterPro"/>
</dbReference>
<feature type="domain" description="Histidine kinase" evidence="14">
    <location>
        <begin position="322"/>
        <end position="554"/>
    </location>
</feature>
<keyword evidence="8" id="KW-0067">ATP-binding</keyword>
<dbReference type="PANTHER" id="PTHR43047:SF72">
    <property type="entry name" value="OSMOSENSING HISTIDINE PROTEIN KINASE SLN1"/>
    <property type="match status" value="1"/>
</dbReference>
<reference evidence="17 18" key="1">
    <citation type="journal article" date="2017" name="ISME J.">
        <title>Energy and carbon metabolisms in a deep terrestrial subsurface fluid microbial community.</title>
        <authorList>
            <person name="Momper L."/>
            <person name="Jungbluth S.P."/>
            <person name="Lee M.D."/>
            <person name="Amend J.P."/>
        </authorList>
    </citation>
    <scope>NUCLEOTIDE SEQUENCE [LARGE SCALE GENOMIC DNA]</scope>
    <source>
        <strain evidence="17">SURF_17</strain>
    </source>
</reference>
<dbReference type="Pfam" id="PF00672">
    <property type="entry name" value="HAMP"/>
    <property type="match status" value="1"/>
</dbReference>
<keyword evidence="9" id="KW-0902">Two-component regulatory system</keyword>
<dbReference type="SMART" id="SM00387">
    <property type="entry name" value="HATPase_c"/>
    <property type="match status" value="1"/>
</dbReference>
<keyword evidence="6" id="KW-0547">Nucleotide-binding</keyword>
<dbReference type="PROSITE" id="PS50109">
    <property type="entry name" value="HIS_KIN"/>
    <property type="match status" value="1"/>
</dbReference>
<dbReference type="FunFam" id="1.10.287.130:FF:000038">
    <property type="entry name" value="Sensory transduction histidine kinase"/>
    <property type="match status" value="1"/>
</dbReference>
<evidence type="ECO:0000256" key="5">
    <source>
        <dbReference type="ARBA" id="ARBA00022679"/>
    </source>
</evidence>
<feature type="domain" description="Response regulatory" evidence="15">
    <location>
        <begin position="586"/>
        <end position="699"/>
    </location>
</feature>
<dbReference type="SUPFAM" id="SSF55874">
    <property type="entry name" value="ATPase domain of HSP90 chaperone/DNA topoisomerase II/histidine kinase"/>
    <property type="match status" value="1"/>
</dbReference>
<keyword evidence="7" id="KW-0418">Kinase</keyword>
<dbReference type="Pfam" id="PF00512">
    <property type="entry name" value="HisKA"/>
    <property type="match status" value="1"/>
</dbReference>
<evidence type="ECO:0000256" key="11">
    <source>
        <dbReference type="ARBA" id="ARBA00023306"/>
    </source>
</evidence>
<accession>A0A419ENH2</accession>
<proteinExistence type="predicted"/>
<dbReference type="AlphaFoldDB" id="A0A419ENH2"/>
<dbReference type="InterPro" id="IPR011006">
    <property type="entry name" value="CheY-like_superfamily"/>
</dbReference>
<dbReference type="CDD" id="cd06225">
    <property type="entry name" value="HAMP"/>
    <property type="match status" value="1"/>
</dbReference>
<dbReference type="CDD" id="cd16922">
    <property type="entry name" value="HATPase_EvgS-ArcB-TorS-like"/>
    <property type="match status" value="1"/>
</dbReference>
<dbReference type="Proteomes" id="UP000285961">
    <property type="component" value="Unassembled WGS sequence"/>
</dbReference>
<organism evidence="17 18">
    <name type="scientific">Candidatus Abyssobacteria bacterium SURF_17</name>
    <dbReference type="NCBI Taxonomy" id="2093361"/>
    <lineage>
        <taxon>Bacteria</taxon>
        <taxon>Pseudomonadati</taxon>
        <taxon>Candidatus Hydrogenedentota</taxon>
        <taxon>Candidatus Abyssobacteria</taxon>
    </lineage>
</organism>
<keyword evidence="4 12" id="KW-0597">Phosphoprotein</keyword>
<dbReference type="GO" id="GO:0005886">
    <property type="term" value="C:plasma membrane"/>
    <property type="evidence" value="ECO:0007669"/>
    <property type="project" value="TreeGrafter"/>
</dbReference>
<feature type="transmembrane region" description="Helical" evidence="13">
    <location>
        <begin position="14"/>
        <end position="34"/>
    </location>
</feature>
<dbReference type="GO" id="GO:0005524">
    <property type="term" value="F:ATP binding"/>
    <property type="evidence" value="ECO:0007669"/>
    <property type="project" value="UniProtKB-KW"/>
</dbReference>
<keyword evidence="13" id="KW-1133">Transmembrane helix</keyword>
<dbReference type="PANTHER" id="PTHR43047">
    <property type="entry name" value="TWO-COMPONENT HISTIDINE PROTEIN KINASE"/>
    <property type="match status" value="1"/>
</dbReference>
<protein>
    <recommendedName>
        <fullName evidence="3">histidine kinase</fullName>
        <ecNumber evidence="3">2.7.13.3</ecNumber>
    </recommendedName>
</protein>
<dbReference type="Gene3D" id="3.40.50.2300">
    <property type="match status" value="2"/>
</dbReference>
<evidence type="ECO:0000256" key="2">
    <source>
        <dbReference type="ARBA" id="ARBA00004370"/>
    </source>
</evidence>
<dbReference type="PROSITE" id="PS50110">
    <property type="entry name" value="RESPONSE_REGULATORY"/>
    <property type="match status" value="2"/>
</dbReference>
<dbReference type="InterPro" id="IPR003594">
    <property type="entry name" value="HATPase_dom"/>
</dbReference>
<dbReference type="Pfam" id="PF02518">
    <property type="entry name" value="HATPase_c"/>
    <property type="match status" value="1"/>
</dbReference>
<dbReference type="Pfam" id="PF00072">
    <property type="entry name" value="Response_reg"/>
    <property type="match status" value="2"/>
</dbReference>
<dbReference type="SMART" id="SM00448">
    <property type="entry name" value="REC"/>
    <property type="match status" value="2"/>
</dbReference>
<dbReference type="InterPro" id="IPR004358">
    <property type="entry name" value="Sig_transdc_His_kin-like_C"/>
</dbReference>
<feature type="domain" description="HAMP" evidence="16">
    <location>
        <begin position="223"/>
        <end position="275"/>
    </location>
</feature>
<dbReference type="InterPro" id="IPR005467">
    <property type="entry name" value="His_kinase_dom"/>
</dbReference>